<protein>
    <submittedName>
        <fullName evidence="6">Putative Transcriptional regulator, LysR family</fullName>
    </submittedName>
</protein>
<organism evidence="6 7">
    <name type="scientific">Kyrpidia spormannii</name>
    <dbReference type="NCBI Taxonomy" id="2055160"/>
    <lineage>
        <taxon>Bacteria</taxon>
        <taxon>Bacillati</taxon>
        <taxon>Bacillota</taxon>
        <taxon>Bacilli</taxon>
        <taxon>Bacillales</taxon>
        <taxon>Alicyclobacillaceae</taxon>
        <taxon>Kyrpidia</taxon>
    </lineage>
</organism>
<dbReference type="Proteomes" id="UP000502196">
    <property type="component" value="Chromosome"/>
</dbReference>
<dbReference type="Gene3D" id="3.40.190.290">
    <property type="match status" value="1"/>
</dbReference>
<sequence length="302" mass="34823">MTLEQITSFVVLEREGNFYKAAEVLYIPQSTLSNRIRQLEQELGVCLFIRNKRRLQLTAAGRQFYALAVKMLQDLDEFRKTASSLNQMYRNVVHIGFPIAFYSEVVHELIPSMVAKFPDIRFSFKQMAANEIISSLKDNTIQLGLTPYKLYAGNIEYRLLNQQSIMALVPPEHPFASKTEVAMEEIRTQPIVIFHAGSLYQDSLIEFFYKTNWTFNVLAELNNLDAIKLLVKKNLGITLLPNLFARSEINRGELISIPLIDSPFSPYTTYLAYKPEHWMEDEFLQNLIQELSTFFDAGNKTL</sequence>
<evidence type="ECO:0000313" key="6">
    <source>
        <dbReference type="EMBL" id="CAB3394473.1"/>
    </source>
</evidence>
<dbReference type="CDD" id="cd05466">
    <property type="entry name" value="PBP2_LTTR_substrate"/>
    <property type="match status" value="1"/>
</dbReference>
<dbReference type="FunFam" id="1.10.10.10:FF:000001">
    <property type="entry name" value="LysR family transcriptional regulator"/>
    <property type="match status" value="1"/>
</dbReference>
<keyword evidence="3" id="KW-0238">DNA-binding</keyword>
<keyword evidence="2" id="KW-0805">Transcription regulation</keyword>
<proteinExistence type="inferred from homology"/>
<gene>
    <name evidence="6" type="ORF">COOX1_2431</name>
</gene>
<reference evidence="6 7" key="1">
    <citation type="submission" date="2020-04" db="EMBL/GenBank/DDBJ databases">
        <authorList>
            <person name="Hogendoorn C."/>
        </authorList>
    </citation>
    <scope>NUCLEOTIDE SEQUENCE [LARGE SCALE GENOMIC DNA]</scope>
    <source>
        <strain evidence="6">COOX1</strain>
    </source>
</reference>
<dbReference type="Pfam" id="PF00126">
    <property type="entry name" value="HTH_1"/>
    <property type="match status" value="1"/>
</dbReference>
<evidence type="ECO:0000256" key="1">
    <source>
        <dbReference type="ARBA" id="ARBA00009437"/>
    </source>
</evidence>
<dbReference type="InterPro" id="IPR036388">
    <property type="entry name" value="WH-like_DNA-bd_sf"/>
</dbReference>
<dbReference type="InterPro" id="IPR036390">
    <property type="entry name" value="WH_DNA-bd_sf"/>
</dbReference>
<dbReference type="SUPFAM" id="SSF53850">
    <property type="entry name" value="Periplasmic binding protein-like II"/>
    <property type="match status" value="1"/>
</dbReference>
<evidence type="ECO:0000256" key="2">
    <source>
        <dbReference type="ARBA" id="ARBA00023015"/>
    </source>
</evidence>
<dbReference type="PROSITE" id="PS50931">
    <property type="entry name" value="HTH_LYSR"/>
    <property type="match status" value="1"/>
</dbReference>
<evidence type="ECO:0000256" key="3">
    <source>
        <dbReference type="ARBA" id="ARBA00023125"/>
    </source>
</evidence>
<feature type="domain" description="HTH lysR-type" evidence="5">
    <location>
        <begin position="1"/>
        <end position="58"/>
    </location>
</feature>
<dbReference type="GO" id="GO:0003700">
    <property type="term" value="F:DNA-binding transcription factor activity"/>
    <property type="evidence" value="ECO:0007669"/>
    <property type="project" value="InterPro"/>
</dbReference>
<dbReference type="PANTHER" id="PTHR30126:SF40">
    <property type="entry name" value="HTH-TYPE TRANSCRIPTIONAL REGULATOR GLTR"/>
    <property type="match status" value="1"/>
</dbReference>
<dbReference type="SUPFAM" id="SSF46785">
    <property type="entry name" value="Winged helix' DNA-binding domain"/>
    <property type="match status" value="1"/>
</dbReference>
<dbReference type="PANTHER" id="PTHR30126">
    <property type="entry name" value="HTH-TYPE TRANSCRIPTIONAL REGULATOR"/>
    <property type="match status" value="1"/>
</dbReference>
<evidence type="ECO:0000313" key="7">
    <source>
        <dbReference type="Proteomes" id="UP000502196"/>
    </source>
</evidence>
<dbReference type="RefSeq" id="WP_170086000.1">
    <property type="nucleotide sequence ID" value="NZ_CP047972.1"/>
</dbReference>
<dbReference type="EMBL" id="LR792683">
    <property type="protein sequence ID" value="CAB3394473.1"/>
    <property type="molecule type" value="Genomic_DNA"/>
</dbReference>
<keyword evidence="4" id="KW-0804">Transcription</keyword>
<evidence type="ECO:0000256" key="4">
    <source>
        <dbReference type="ARBA" id="ARBA00023163"/>
    </source>
</evidence>
<dbReference type="InterPro" id="IPR005119">
    <property type="entry name" value="LysR_subst-bd"/>
</dbReference>
<dbReference type="InterPro" id="IPR000847">
    <property type="entry name" value="LysR_HTH_N"/>
</dbReference>
<comment type="similarity">
    <text evidence="1">Belongs to the LysR transcriptional regulatory family.</text>
</comment>
<dbReference type="PRINTS" id="PR00039">
    <property type="entry name" value="HTHLYSR"/>
</dbReference>
<dbReference type="AlphaFoldDB" id="A0A6F9EDT8"/>
<dbReference type="Pfam" id="PF03466">
    <property type="entry name" value="LysR_substrate"/>
    <property type="match status" value="1"/>
</dbReference>
<dbReference type="Gene3D" id="1.10.10.10">
    <property type="entry name" value="Winged helix-like DNA-binding domain superfamily/Winged helix DNA-binding domain"/>
    <property type="match status" value="1"/>
</dbReference>
<name>A0A6F9EDT8_9BACL</name>
<evidence type="ECO:0000259" key="5">
    <source>
        <dbReference type="PROSITE" id="PS50931"/>
    </source>
</evidence>
<accession>A0A6F9EDT8</accession>
<dbReference type="GO" id="GO:0000976">
    <property type="term" value="F:transcription cis-regulatory region binding"/>
    <property type="evidence" value="ECO:0007669"/>
    <property type="project" value="TreeGrafter"/>
</dbReference>